<dbReference type="Proteomes" id="UP001558613">
    <property type="component" value="Unassembled WGS sequence"/>
</dbReference>
<name>A0ABR3LIB1_9TELE</name>
<reference evidence="1 2" key="1">
    <citation type="submission" date="2023-09" db="EMBL/GenBank/DDBJ databases">
        <authorList>
            <person name="Wang M."/>
        </authorList>
    </citation>
    <scope>NUCLEOTIDE SEQUENCE [LARGE SCALE GENOMIC DNA]</scope>
    <source>
        <strain evidence="1">GT-2023</strain>
        <tissue evidence="1">Liver</tissue>
    </source>
</reference>
<accession>A0ABR3LIB1</accession>
<gene>
    <name evidence="1" type="ORF">QQF64_019193</name>
</gene>
<comment type="caution">
    <text evidence="1">The sequence shown here is derived from an EMBL/GenBank/DDBJ whole genome shotgun (WGS) entry which is preliminary data.</text>
</comment>
<proteinExistence type="predicted"/>
<sequence length="98" mass="11427">MTQRKRLIDREMERERVIEDMSSPVEKQLCEDQSKTWSGGTNASHVCKLQTRGSLSQSVVWHVHASLCLETPKAYPKKRWDLHNTILYIWWVISLGST</sequence>
<dbReference type="EMBL" id="JAYMGO010000022">
    <property type="protein sequence ID" value="KAL1251397.1"/>
    <property type="molecule type" value="Genomic_DNA"/>
</dbReference>
<protein>
    <submittedName>
        <fullName evidence="1">Uncharacterized protein</fullName>
    </submittedName>
</protein>
<evidence type="ECO:0000313" key="2">
    <source>
        <dbReference type="Proteomes" id="UP001558613"/>
    </source>
</evidence>
<evidence type="ECO:0000313" key="1">
    <source>
        <dbReference type="EMBL" id="KAL1251397.1"/>
    </source>
</evidence>
<keyword evidence="2" id="KW-1185">Reference proteome</keyword>
<organism evidence="1 2">
    <name type="scientific">Cirrhinus molitorella</name>
    <name type="common">mud carp</name>
    <dbReference type="NCBI Taxonomy" id="172907"/>
    <lineage>
        <taxon>Eukaryota</taxon>
        <taxon>Metazoa</taxon>
        <taxon>Chordata</taxon>
        <taxon>Craniata</taxon>
        <taxon>Vertebrata</taxon>
        <taxon>Euteleostomi</taxon>
        <taxon>Actinopterygii</taxon>
        <taxon>Neopterygii</taxon>
        <taxon>Teleostei</taxon>
        <taxon>Ostariophysi</taxon>
        <taxon>Cypriniformes</taxon>
        <taxon>Cyprinidae</taxon>
        <taxon>Labeoninae</taxon>
        <taxon>Labeonini</taxon>
        <taxon>Cirrhinus</taxon>
    </lineage>
</organism>